<organism evidence="2 3">
    <name type="scientific">Luteimonas kalidii</name>
    <dbReference type="NCBI Taxonomy" id="3042025"/>
    <lineage>
        <taxon>Bacteria</taxon>
        <taxon>Pseudomonadati</taxon>
        <taxon>Pseudomonadota</taxon>
        <taxon>Gammaproteobacteria</taxon>
        <taxon>Lysobacterales</taxon>
        <taxon>Lysobacteraceae</taxon>
        <taxon>Luteimonas</taxon>
    </lineage>
</organism>
<keyword evidence="2" id="KW-0378">Hydrolase</keyword>
<dbReference type="InterPro" id="IPR017208">
    <property type="entry name" value="UCP037442_abhydr"/>
</dbReference>
<keyword evidence="3" id="KW-1185">Reference proteome</keyword>
<dbReference type="SUPFAM" id="SSF53474">
    <property type="entry name" value="alpha/beta-Hydrolases"/>
    <property type="match status" value="1"/>
</dbReference>
<dbReference type="Gene3D" id="3.40.50.1820">
    <property type="entry name" value="alpha/beta hydrolase"/>
    <property type="match status" value="1"/>
</dbReference>
<dbReference type="PIRSF" id="PIRSF037442">
    <property type="entry name" value="UCP037442_abhydr"/>
    <property type="match status" value="1"/>
</dbReference>
<dbReference type="InterPro" id="IPR022742">
    <property type="entry name" value="Hydrolase_4"/>
</dbReference>
<dbReference type="RefSeq" id="WP_280578211.1">
    <property type="nucleotide sequence ID" value="NZ_JARXRO010000014.1"/>
</dbReference>
<dbReference type="Pfam" id="PF12146">
    <property type="entry name" value="Hydrolase_4"/>
    <property type="match status" value="1"/>
</dbReference>
<evidence type="ECO:0000313" key="2">
    <source>
        <dbReference type="EMBL" id="MDH5833905.1"/>
    </source>
</evidence>
<dbReference type="EMBL" id="JARXRO010000014">
    <property type="protein sequence ID" value="MDH5833905.1"/>
    <property type="molecule type" value="Genomic_DNA"/>
</dbReference>
<accession>A0ABT6JT87</accession>
<sequence length="286" mass="31042">MSPVVSTLETDVRADDGHRWRLLARVPQAPRQALLWLPALGVAARHYLAFADALAQRGVAVFVHEWRGHGSSDVRAGRGCDWGYRELLLHDLPASQAAARRLLLNNPPHLIGGHSLGGQLACCRLAMAPDTAAALWLVASGAPYWRSFPMPQRLLLPLAYRFLPWLARTRGALPGRRIGFGGNEAAGVIRDWARTALSGRYAAEGLDVDLEAAMSRVIRPVRAVLLAQDWLAPRGSLDFLLARMPAAPAQAICMDAHAAGTRADHYAWMKTPDAVVDRLLAQPGSA</sequence>
<gene>
    <name evidence="2" type="ORF">QFW81_08190</name>
</gene>
<protein>
    <submittedName>
        <fullName evidence="2">Alpha/beta fold hydrolase</fullName>
    </submittedName>
</protein>
<name>A0ABT6JT87_9GAMM</name>
<feature type="domain" description="Serine aminopeptidase S33" evidence="1">
    <location>
        <begin position="29"/>
        <end position="169"/>
    </location>
</feature>
<dbReference type="Proteomes" id="UP001156873">
    <property type="component" value="Unassembled WGS sequence"/>
</dbReference>
<reference evidence="2 3" key="1">
    <citation type="submission" date="2023-04" db="EMBL/GenBank/DDBJ databases">
        <title>Luteimonas sp. M1R5S59.</title>
        <authorList>
            <person name="Sun J.-Q."/>
        </authorList>
    </citation>
    <scope>NUCLEOTIDE SEQUENCE [LARGE SCALE GENOMIC DNA]</scope>
    <source>
        <strain evidence="2 3">M1R5S59</strain>
    </source>
</reference>
<comment type="caution">
    <text evidence="2">The sequence shown here is derived from an EMBL/GenBank/DDBJ whole genome shotgun (WGS) entry which is preliminary data.</text>
</comment>
<dbReference type="GO" id="GO:0016787">
    <property type="term" value="F:hydrolase activity"/>
    <property type="evidence" value="ECO:0007669"/>
    <property type="project" value="UniProtKB-KW"/>
</dbReference>
<proteinExistence type="predicted"/>
<evidence type="ECO:0000313" key="3">
    <source>
        <dbReference type="Proteomes" id="UP001156873"/>
    </source>
</evidence>
<evidence type="ECO:0000259" key="1">
    <source>
        <dbReference type="Pfam" id="PF12146"/>
    </source>
</evidence>
<dbReference type="InterPro" id="IPR029058">
    <property type="entry name" value="AB_hydrolase_fold"/>
</dbReference>